<proteinExistence type="predicted"/>
<dbReference type="Proteomes" id="UP000321773">
    <property type="component" value="Unassembled WGS sequence"/>
</dbReference>
<dbReference type="EMBL" id="FPAI01000024">
    <property type="protein sequence ID" value="SFS98737.1"/>
    <property type="molecule type" value="Genomic_DNA"/>
</dbReference>
<evidence type="ECO:0000313" key="4">
    <source>
        <dbReference type="Proteomes" id="UP000321773"/>
    </source>
</evidence>
<organism evidence="2 3">
    <name type="scientific">Halolactibacillus miurensis</name>
    <dbReference type="NCBI Taxonomy" id="306541"/>
    <lineage>
        <taxon>Bacteria</taxon>
        <taxon>Bacillati</taxon>
        <taxon>Bacillota</taxon>
        <taxon>Bacilli</taxon>
        <taxon>Bacillales</taxon>
        <taxon>Bacillaceae</taxon>
        <taxon>Halolactibacillus</taxon>
    </lineage>
</organism>
<gene>
    <name evidence="1" type="ORF">HMI01_25290</name>
    <name evidence="2" type="ORF">SAMN05421668_12420</name>
</gene>
<keyword evidence="4" id="KW-1185">Reference proteome</keyword>
<reference evidence="1 4" key="2">
    <citation type="submission" date="2019-07" db="EMBL/GenBank/DDBJ databases">
        <title>Whole genome shotgun sequence of Halolactibacillus miurensis NBRC 100873.</title>
        <authorList>
            <person name="Hosoyama A."/>
            <person name="Uohara A."/>
            <person name="Ohji S."/>
            <person name="Ichikawa N."/>
        </authorList>
    </citation>
    <scope>NUCLEOTIDE SEQUENCE [LARGE SCALE GENOMIC DNA]</scope>
    <source>
        <strain evidence="1 4">NBRC 100873</strain>
    </source>
</reference>
<accession>A0A1I6UBR8</accession>
<sequence>MKKLTQALALSVGASLLLTQITDVLINQDKQQALVKSKDNLKISIKQVGKTVIEPSTFTLSSLHTLKDIVSQTKTTGISGIHVEPQNYNIGQAIVFNLHIKIIGNETHDPLPQRQDNI</sequence>
<dbReference type="AlphaFoldDB" id="A0A1I6UBR8"/>
<dbReference type="EMBL" id="BJWJ01000038">
    <property type="protein sequence ID" value="GEM05541.1"/>
    <property type="molecule type" value="Genomic_DNA"/>
</dbReference>
<protein>
    <submittedName>
        <fullName evidence="2">Uncharacterized protein</fullName>
    </submittedName>
</protein>
<evidence type="ECO:0000313" key="2">
    <source>
        <dbReference type="EMBL" id="SFS98737.1"/>
    </source>
</evidence>
<name>A0A1I6UBR8_9BACI</name>
<reference evidence="2 3" key="1">
    <citation type="submission" date="2016-10" db="EMBL/GenBank/DDBJ databases">
        <authorList>
            <person name="de Groot N.N."/>
        </authorList>
    </citation>
    <scope>NUCLEOTIDE SEQUENCE [LARGE SCALE GENOMIC DNA]</scope>
    <source>
        <strain evidence="2 3">DSM 17074</strain>
    </source>
</reference>
<dbReference type="OrthoDB" id="9991105at2"/>
<evidence type="ECO:0000313" key="1">
    <source>
        <dbReference type="EMBL" id="GEM05541.1"/>
    </source>
</evidence>
<dbReference type="Proteomes" id="UP000199139">
    <property type="component" value="Unassembled WGS sequence"/>
</dbReference>
<evidence type="ECO:0000313" key="3">
    <source>
        <dbReference type="Proteomes" id="UP000199139"/>
    </source>
</evidence>
<dbReference type="RefSeq" id="WP_062323208.1">
    <property type="nucleotide sequence ID" value="NZ_BJWJ01000038.1"/>
</dbReference>